<evidence type="ECO:0000313" key="3">
    <source>
        <dbReference type="Proteomes" id="UP001056109"/>
    </source>
</evidence>
<dbReference type="RefSeq" id="WP_252673819.1">
    <property type="nucleotide sequence ID" value="NZ_CP099547.1"/>
</dbReference>
<keyword evidence="2" id="KW-0808">Transferase</keyword>
<dbReference type="Gene3D" id="3.40.630.30">
    <property type="match status" value="1"/>
</dbReference>
<dbReference type="EC" id="2.3.1.-" evidence="2"/>
<keyword evidence="3" id="KW-1185">Reference proteome</keyword>
<dbReference type="Pfam" id="PF00583">
    <property type="entry name" value="Acetyltransf_1"/>
    <property type="match status" value="1"/>
</dbReference>
<dbReference type="InterPro" id="IPR025289">
    <property type="entry name" value="DUF4081"/>
</dbReference>
<accession>A0ABY5AKL3</accession>
<evidence type="ECO:0000259" key="1">
    <source>
        <dbReference type="PROSITE" id="PS51186"/>
    </source>
</evidence>
<sequence length="282" mass="30529">MRWARRRESRLRRLGPADLGQVRDFLNKDPVASVLARVPVEAQAPGMAHTLGYTSGAGLSALCHIGANIVPLGFTEDGLDSLARYIIRHGRRASSIVGPADQVLGLWDRIEAWFPEPRDIRAHQLSMVWSGTGRCAPDPTVRLAHLGESALIVPASVAMFIEEVGYDPTSYGPAYAQRVHSLVRDGQTFVRMGSRQGSPFVEFKADIGALGGGVAQIQGVWVHPDVRGRGLAGPAMLAVAQYVTQMIAPTVSLYVNDYNYAAIRSYDKAGFDVVGEFATVML</sequence>
<reference evidence="2" key="1">
    <citation type="submission" date="2022-06" db="EMBL/GenBank/DDBJ databases">
        <title>Complete Genome Sequence of Arcanobacterium pinnipediorum strain DSM 28752 isolated from a harbour seal.</title>
        <authorList>
            <person name="Borowiak M."/>
            <person name="Kreitlow A."/>
            <person name="Alssahen M."/>
            <person name="Malorny B."/>
            <person name="Laemmler C."/>
            <person name="Prenger-Berninghoff E."/>
            <person name="Siebert U."/>
            <person name="Ploetz M."/>
            <person name="Abdulmawjood A."/>
        </authorList>
    </citation>
    <scope>NUCLEOTIDE SEQUENCE</scope>
    <source>
        <strain evidence="2">DSM 28752</strain>
    </source>
</reference>
<evidence type="ECO:0000313" key="2">
    <source>
        <dbReference type="EMBL" id="USR79966.1"/>
    </source>
</evidence>
<keyword evidence="2" id="KW-0012">Acyltransferase</keyword>
<dbReference type="GO" id="GO:0016746">
    <property type="term" value="F:acyltransferase activity"/>
    <property type="evidence" value="ECO:0007669"/>
    <property type="project" value="UniProtKB-KW"/>
</dbReference>
<protein>
    <submittedName>
        <fullName evidence="2">GNAT family N-acetyltransferase</fullName>
        <ecNumber evidence="2">2.3.1.-</ecNumber>
    </submittedName>
</protein>
<organism evidence="2 3">
    <name type="scientific">Arcanobacterium pinnipediorum</name>
    <dbReference type="NCBI Taxonomy" id="1503041"/>
    <lineage>
        <taxon>Bacteria</taxon>
        <taxon>Bacillati</taxon>
        <taxon>Actinomycetota</taxon>
        <taxon>Actinomycetes</taxon>
        <taxon>Actinomycetales</taxon>
        <taxon>Actinomycetaceae</taxon>
        <taxon>Arcanobacterium</taxon>
    </lineage>
</organism>
<dbReference type="EMBL" id="CP099547">
    <property type="protein sequence ID" value="USR79966.1"/>
    <property type="molecule type" value="Genomic_DNA"/>
</dbReference>
<dbReference type="InterPro" id="IPR016181">
    <property type="entry name" value="Acyl_CoA_acyltransferase"/>
</dbReference>
<name>A0ABY5AKL3_9ACTO</name>
<feature type="domain" description="N-acetyltransferase" evidence="1">
    <location>
        <begin position="139"/>
        <end position="282"/>
    </location>
</feature>
<gene>
    <name evidence="2" type="ORF">NG665_03025</name>
</gene>
<dbReference type="InterPro" id="IPR000182">
    <property type="entry name" value="GNAT_dom"/>
</dbReference>
<dbReference type="Proteomes" id="UP001056109">
    <property type="component" value="Chromosome"/>
</dbReference>
<dbReference type="PROSITE" id="PS51186">
    <property type="entry name" value="GNAT"/>
    <property type="match status" value="1"/>
</dbReference>
<dbReference type="Pfam" id="PF13312">
    <property type="entry name" value="DUF4081"/>
    <property type="match status" value="1"/>
</dbReference>
<proteinExistence type="predicted"/>
<dbReference type="SUPFAM" id="SSF55729">
    <property type="entry name" value="Acyl-CoA N-acyltransferases (Nat)"/>
    <property type="match status" value="1"/>
</dbReference>